<evidence type="ECO:0000313" key="2">
    <source>
        <dbReference type="Proteomes" id="UP000799118"/>
    </source>
</evidence>
<dbReference type="AlphaFoldDB" id="A0A6A4GH03"/>
<evidence type="ECO:0000313" key="1">
    <source>
        <dbReference type="EMBL" id="KAE9384740.1"/>
    </source>
</evidence>
<keyword evidence="2" id="KW-1185">Reference proteome</keyword>
<name>A0A6A4GH03_9AGAR</name>
<sequence>MNAIHPIKTSQFEALKAAKEAIKNLLGEDTSYTVDLNGYLYHIPTAFPPRIVPELKQKMVNNAQEGYARFYEWEIDSAISVILNYIFAPVLGYCVAPQATYNEEVDFPEDFSTQVAQGDTSFLGAFPNIKWVDLGDDDDEESSTFLPKCTSSPNTSWVAQKPHHLPPGLVDYKDFPSFIPNTAGDDFGRLVDNTPGQLNSKKPDFITKERREIVVISKNKTLKKGDAIRQLKGYMKDLWMSNCRAIGMASIGGPAGLESSFWKWESADDNSEIVQN</sequence>
<organism evidence="1 2">
    <name type="scientific">Gymnopus androsaceus JB14</name>
    <dbReference type="NCBI Taxonomy" id="1447944"/>
    <lineage>
        <taxon>Eukaryota</taxon>
        <taxon>Fungi</taxon>
        <taxon>Dikarya</taxon>
        <taxon>Basidiomycota</taxon>
        <taxon>Agaricomycotina</taxon>
        <taxon>Agaricomycetes</taxon>
        <taxon>Agaricomycetidae</taxon>
        <taxon>Agaricales</taxon>
        <taxon>Marasmiineae</taxon>
        <taxon>Omphalotaceae</taxon>
        <taxon>Gymnopus</taxon>
    </lineage>
</organism>
<reference evidence="1" key="1">
    <citation type="journal article" date="2019" name="Environ. Microbiol.">
        <title>Fungal ecological strategies reflected in gene transcription - a case study of two litter decomposers.</title>
        <authorList>
            <person name="Barbi F."/>
            <person name="Kohler A."/>
            <person name="Barry K."/>
            <person name="Baskaran P."/>
            <person name="Daum C."/>
            <person name="Fauchery L."/>
            <person name="Ihrmark K."/>
            <person name="Kuo A."/>
            <person name="LaButti K."/>
            <person name="Lipzen A."/>
            <person name="Morin E."/>
            <person name="Grigoriev I.V."/>
            <person name="Henrissat B."/>
            <person name="Lindahl B."/>
            <person name="Martin F."/>
        </authorList>
    </citation>
    <scope>NUCLEOTIDE SEQUENCE</scope>
    <source>
        <strain evidence="1">JB14</strain>
    </source>
</reference>
<dbReference type="Proteomes" id="UP000799118">
    <property type="component" value="Unassembled WGS sequence"/>
</dbReference>
<gene>
    <name evidence="1" type="ORF">BT96DRAFT_950350</name>
</gene>
<dbReference type="OrthoDB" id="2929273at2759"/>
<dbReference type="EMBL" id="ML770089">
    <property type="protein sequence ID" value="KAE9384740.1"/>
    <property type="molecule type" value="Genomic_DNA"/>
</dbReference>
<proteinExistence type="predicted"/>
<protein>
    <submittedName>
        <fullName evidence="1">Uncharacterized protein</fullName>
    </submittedName>
</protein>
<accession>A0A6A4GH03</accession>